<keyword evidence="1" id="KW-0732">Signal</keyword>
<feature type="signal peptide" evidence="1">
    <location>
        <begin position="1"/>
        <end position="23"/>
    </location>
</feature>
<dbReference type="RefSeq" id="WP_109609887.1">
    <property type="nucleotide sequence ID" value="NZ_QGHA01000014.1"/>
</dbReference>
<gene>
    <name evidence="2" type="ORF">LX99_04557</name>
</gene>
<accession>A0A316GZT7</accession>
<organism evidence="2 3">
    <name type="scientific">Mucilaginibacter oryzae</name>
    <dbReference type="NCBI Taxonomy" id="468058"/>
    <lineage>
        <taxon>Bacteria</taxon>
        <taxon>Pseudomonadati</taxon>
        <taxon>Bacteroidota</taxon>
        <taxon>Sphingobacteriia</taxon>
        <taxon>Sphingobacteriales</taxon>
        <taxon>Sphingobacteriaceae</taxon>
        <taxon>Mucilaginibacter</taxon>
    </lineage>
</organism>
<feature type="chain" id="PRO_5016399194" description="DKNYY family protein" evidence="1">
    <location>
        <begin position="24"/>
        <end position="244"/>
    </location>
</feature>
<name>A0A316GZT7_9SPHI</name>
<dbReference type="AlphaFoldDB" id="A0A316GZT7"/>
<comment type="caution">
    <text evidence="2">The sequence shown here is derived from an EMBL/GenBank/DDBJ whole genome shotgun (WGS) entry which is preliminary data.</text>
</comment>
<evidence type="ECO:0000313" key="2">
    <source>
        <dbReference type="EMBL" id="PWK70849.1"/>
    </source>
</evidence>
<sequence>MIKKNLLTLIFACGIILTGKVSAQTATDSAGINHVIAGYYTAIGKQSHLYNGPEYEFYPPYIKGNAYVFDVSAFGPGRVKYDRTDYSNVPMLYDLNKDALVILLYNNFTKISLLSERVTDFSLLGHYFVRIKADSLAGAKKVPTGFYDQLFAGRHVTLFAKRSKSIQTTTGNTSLETFFAATEDYYLKRGDEYFRFSGKSSLLSLFKDRKKELNRFIKTNHIDYRNNPETSMIAIVKHYDELEN</sequence>
<dbReference type="Proteomes" id="UP000245678">
    <property type="component" value="Unassembled WGS sequence"/>
</dbReference>
<evidence type="ECO:0000256" key="1">
    <source>
        <dbReference type="SAM" id="SignalP"/>
    </source>
</evidence>
<keyword evidence="3" id="KW-1185">Reference proteome</keyword>
<dbReference type="EMBL" id="QGHA01000014">
    <property type="protein sequence ID" value="PWK70849.1"/>
    <property type="molecule type" value="Genomic_DNA"/>
</dbReference>
<evidence type="ECO:0000313" key="3">
    <source>
        <dbReference type="Proteomes" id="UP000245678"/>
    </source>
</evidence>
<protein>
    <recommendedName>
        <fullName evidence="4">DKNYY family protein</fullName>
    </recommendedName>
</protein>
<proteinExistence type="predicted"/>
<reference evidence="2 3" key="1">
    <citation type="submission" date="2018-05" db="EMBL/GenBank/DDBJ databases">
        <title>Genomic Encyclopedia of Archaeal and Bacterial Type Strains, Phase II (KMG-II): from individual species to whole genera.</title>
        <authorList>
            <person name="Goeker M."/>
        </authorList>
    </citation>
    <scope>NUCLEOTIDE SEQUENCE [LARGE SCALE GENOMIC DNA]</scope>
    <source>
        <strain evidence="2 3">DSM 19975</strain>
    </source>
</reference>
<evidence type="ECO:0008006" key="4">
    <source>
        <dbReference type="Google" id="ProtNLM"/>
    </source>
</evidence>